<evidence type="ECO:0000256" key="3">
    <source>
        <dbReference type="ARBA" id="ARBA00022676"/>
    </source>
</evidence>
<dbReference type="Pfam" id="PF13231">
    <property type="entry name" value="PMT_2"/>
    <property type="match status" value="1"/>
</dbReference>
<name>A0ABV2J5I7_9HYPH</name>
<keyword evidence="5 8" id="KW-0812">Transmembrane</keyword>
<dbReference type="Proteomes" id="UP001549047">
    <property type="component" value="Unassembled WGS sequence"/>
</dbReference>
<dbReference type="InterPro" id="IPR038731">
    <property type="entry name" value="RgtA/B/C-like"/>
</dbReference>
<comment type="caution">
    <text evidence="10">The sequence shown here is derived from an EMBL/GenBank/DDBJ whole genome shotgun (WGS) entry which is preliminary data.</text>
</comment>
<feature type="transmembrane region" description="Helical" evidence="8">
    <location>
        <begin position="12"/>
        <end position="33"/>
    </location>
</feature>
<feature type="transmembrane region" description="Helical" evidence="8">
    <location>
        <begin position="190"/>
        <end position="206"/>
    </location>
</feature>
<evidence type="ECO:0000313" key="11">
    <source>
        <dbReference type="Proteomes" id="UP001549047"/>
    </source>
</evidence>
<dbReference type="PANTHER" id="PTHR33908:SF3">
    <property type="entry name" value="UNDECAPRENYL PHOSPHATE-ALPHA-4-AMINO-4-DEOXY-L-ARABINOSE ARABINOSYL TRANSFERASE"/>
    <property type="match status" value="1"/>
</dbReference>
<keyword evidence="11" id="KW-1185">Reference proteome</keyword>
<feature type="transmembrane region" description="Helical" evidence="8">
    <location>
        <begin position="430"/>
        <end position="450"/>
    </location>
</feature>
<evidence type="ECO:0000256" key="4">
    <source>
        <dbReference type="ARBA" id="ARBA00022679"/>
    </source>
</evidence>
<keyword evidence="7 8" id="KW-0472">Membrane</keyword>
<feature type="transmembrane region" description="Helical" evidence="8">
    <location>
        <begin position="340"/>
        <end position="360"/>
    </location>
</feature>
<accession>A0ABV2J5I7</accession>
<dbReference type="PANTHER" id="PTHR33908">
    <property type="entry name" value="MANNOSYLTRANSFERASE YKCB-RELATED"/>
    <property type="match status" value="1"/>
</dbReference>
<evidence type="ECO:0000256" key="5">
    <source>
        <dbReference type="ARBA" id="ARBA00022692"/>
    </source>
</evidence>
<comment type="subcellular location">
    <subcellularLocation>
        <location evidence="1">Cell membrane</location>
        <topology evidence="1">Multi-pass membrane protein</topology>
    </subcellularLocation>
</comment>
<evidence type="ECO:0000313" key="10">
    <source>
        <dbReference type="EMBL" id="MET3615888.1"/>
    </source>
</evidence>
<evidence type="ECO:0000256" key="7">
    <source>
        <dbReference type="ARBA" id="ARBA00023136"/>
    </source>
</evidence>
<feature type="transmembrane region" description="Helical" evidence="8">
    <location>
        <begin position="92"/>
        <end position="114"/>
    </location>
</feature>
<evidence type="ECO:0000256" key="1">
    <source>
        <dbReference type="ARBA" id="ARBA00004651"/>
    </source>
</evidence>
<feature type="transmembrane region" description="Helical" evidence="8">
    <location>
        <begin position="372"/>
        <end position="393"/>
    </location>
</feature>
<feature type="transmembrane region" description="Helical" evidence="8">
    <location>
        <begin position="146"/>
        <end position="162"/>
    </location>
</feature>
<keyword evidence="2" id="KW-1003">Cell membrane</keyword>
<evidence type="ECO:0000259" key="9">
    <source>
        <dbReference type="Pfam" id="PF13231"/>
    </source>
</evidence>
<protein>
    <submittedName>
        <fullName evidence="10">4-amino-4-deoxy-L-arabinose transferase-like glycosyltransferase</fullName>
    </submittedName>
</protein>
<feature type="domain" description="Glycosyltransferase RgtA/B/C/D-like" evidence="9">
    <location>
        <begin position="71"/>
        <end position="225"/>
    </location>
</feature>
<feature type="transmembrane region" description="Helical" evidence="8">
    <location>
        <begin position="271"/>
        <end position="296"/>
    </location>
</feature>
<gene>
    <name evidence="10" type="ORF">ABID16_004235</name>
</gene>
<reference evidence="10 11" key="1">
    <citation type="submission" date="2024-06" db="EMBL/GenBank/DDBJ databases">
        <title>Genomic Encyclopedia of Type Strains, Phase IV (KMG-IV): sequencing the most valuable type-strain genomes for metagenomic binning, comparative biology and taxonomic classification.</title>
        <authorList>
            <person name="Goeker M."/>
        </authorList>
    </citation>
    <scope>NUCLEOTIDE SEQUENCE [LARGE SCALE GENOMIC DNA]</scope>
    <source>
        <strain evidence="10 11">DSM 29780</strain>
    </source>
</reference>
<evidence type="ECO:0000256" key="6">
    <source>
        <dbReference type="ARBA" id="ARBA00022989"/>
    </source>
</evidence>
<sequence>MIADANSPAGRAGSLWLPFLISVGIALFLTTLMPTTMFWDRDEAFYARAAVEMIQSGNWILPTYNDAVFPDKPPLIYWLMMFFMHIFGENEFGARFVSAPATAVSSFFIFLIASRLFDRRAGLWSMLVFASSTLTVYLGITAMLDAVLVATVCVALWAFLAIMQDRDGFWGKAAIFLVAISLSLLTKGPVGPSVIVPAVAITWFLTRRGERAPFWQMAVLAAATFVGVGVFLLWAVPANTMSNGAMLEAGLGEHVIGRALKPMQGHGASGWLGYLAFLPAYVPTLFIGFMPATLFLPAALVGISRRSASVGNPSPRLFLLSWMVPGFIMFSLAATKLPHYIEPLIPAFAMAAGGVIAGHLTGGTTSQRIGRWLYVLQTAGLAAALLAVVALAPTLLLKIALVVLALGCIGFAFRISLLHRLGQFEGAMRAALLSVVLLMEIMFLLVIPALEKDIKLSKPVAELLRKEFKPGTPVFEADYLEPSLVFYLGWPVSSPIRDIPGDQAGRLAFLSAAGEHALVATREQYDALKALDHNGRLVELGSFTAWNTNVSGRLQTVLVARLKP</sequence>
<keyword evidence="3" id="KW-0328">Glycosyltransferase</keyword>
<feature type="transmembrane region" description="Helical" evidence="8">
    <location>
        <begin position="121"/>
        <end position="140"/>
    </location>
</feature>
<feature type="transmembrane region" description="Helical" evidence="8">
    <location>
        <begin position="317"/>
        <end position="334"/>
    </location>
</feature>
<feature type="transmembrane region" description="Helical" evidence="8">
    <location>
        <begin position="218"/>
        <end position="236"/>
    </location>
</feature>
<keyword evidence="6 8" id="KW-1133">Transmembrane helix</keyword>
<evidence type="ECO:0000256" key="2">
    <source>
        <dbReference type="ARBA" id="ARBA00022475"/>
    </source>
</evidence>
<dbReference type="RefSeq" id="WP_354558355.1">
    <property type="nucleotide sequence ID" value="NZ_JBEPMB010000010.1"/>
</dbReference>
<feature type="transmembrane region" description="Helical" evidence="8">
    <location>
        <begin position="169"/>
        <end position="184"/>
    </location>
</feature>
<feature type="transmembrane region" description="Helical" evidence="8">
    <location>
        <begin position="399"/>
        <end position="418"/>
    </location>
</feature>
<keyword evidence="4" id="KW-0808">Transferase</keyword>
<dbReference type="InterPro" id="IPR050297">
    <property type="entry name" value="LipidA_mod_glycosyltrf_83"/>
</dbReference>
<dbReference type="EMBL" id="JBEPMB010000010">
    <property type="protein sequence ID" value="MET3615888.1"/>
    <property type="molecule type" value="Genomic_DNA"/>
</dbReference>
<organism evidence="10 11">
    <name type="scientific">Rhizobium aquaticum</name>
    <dbReference type="NCBI Taxonomy" id="1549636"/>
    <lineage>
        <taxon>Bacteria</taxon>
        <taxon>Pseudomonadati</taxon>
        <taxon>Pseudomonadota</taxon>
        <taxon>Alphaproteobacteria</taxon>
        <taxon>Hyphomicrobiales</taxon>
        <taxon>Rhizobiaceae</taxon>
        <taxon>Rhizobium/Agrobacterium group</taxon>
        <taxon>Rhizobium</taxon>
    </lineage>
</organism>
<evidence type="ECO:0000256" key="8">
    <source>
        <dbReference type="SAM" id="Phobius"/>
    </source>
</evidence>
<proteinExistence type="predicted"/>